<dbReference type="InParanoid" id="A0A482XYX9"/>
<keyword evidence="2" id="KW-1185">Reference proteome</keyword>
<sequence>MKFAFKSEERIEYRKWFRIYLEKRIEIKVLRIPYVQVKVIKVEFNNYSQLESAEEDYEELINRLYQEFQERL</sequence>
<proteinExistence type="predicted"/>
<name>A0A482XYX9_LAOST</name>
<organism evidence="1 2">
    <name type="scientific">Laodelphax striatellus</name>
    <name type="common">Small brown planthopper</name>
    <name type="synonym">Delphax striatella</name>
    <dbReference type="NCBI Taxonomy" id="195883"/>
    <lineage>
        <taxon>Eukaryota</taxon>
        <taxon>Metazoa</taxon>
        <taxon>Ecdysozoa</taxon>
        <taxon>Arthropoda</taxon>
        <taxon>Hexapoda</taxon>
        <taxon>Insecta</taxon>
        <taxon>Pterygota</taxon>
        <taxon>Neoptera</taxon>
        <taxon>Paraneoptera</taxon>
        <taxon>Hemiptera</taxon>
        <taxon>Auchenorrhyncha</taxon>
        <taxon>Fulgoroidea</taxon>
        <taxon>Delphacidae</taxon>
        <taxon>Criomorphinae</taxon>
        <taxon>Laodelphax</taxon>
    </lineage>
</organism>
<accession>A0A482XYX9</accession>
<gene>
    <name evidence="1" type="ORF">LSTR_LSTR008447</name>
</gene>
<evidence type="ECO:0000313" key="1">
    <source>
        <dbReference type="EMBL" id="RZF49161.1"/>
    </source>
</evidence>
<dbReference type="Proteomes" id="UP000291343">
    <property type="component" value="Unassembled WGS sequence"/>
</dbReference>
<dbReference type="AlphaFoldDB" id="A0A482XYX9"/>
<evidence type="ECO:0000313" key="2">
    <source>
        <dbReference type="Proteomes" id="UP000291343"/>
    </source>
</evidence>
<protein>
    <submittedName>
        <fullName evidence="1">Uncharacterized protein</fullName>
    </submittedName>
</protein>
<comment type="caution">
    <text evidence="1">The sequence shown here is derived from an EMBL/GenBank/DDBJ whole genome shotgun (WGS) entry which is preliminary data.</text>
</comment>
<dbReference type="SMR" id="A0A482XYX9"/>
<reference evidence="1 2" key="1">
    <citation type="journal article" date="2017" name="Gigascience">
        <title>Genome sequence of the small brown planthopper, Laodelphax striatellus.</title>
        <authorList>
            <person name="Zhu J."/>
            <person name="Jiang F."/>
            <person name="Wang X."/>
            <person name="Yang P."/>
            <person name="Bao Y."/>
            <person name="Zhao W."/>
            <person name="Wang W."/>
            <person name="Lu H."/>
            <person name="Wang Q."/>
            <person name="Cui N."/>
            <person name="Li J."/>
            <person name="Chen X."/>
            <person name="Luo L."/>
            <person name="Yu J."/>
            <person name="Kang L."/>
            <person name="Cui F."/>
        </authorList>
    </citation>
    <scope>NUCLEOTIDE SEQUENCE [LARGE SCALE GENOMIC DNA]</scope>
    <source>
        <strain evidence="1">Lst14</strain>
    </source>
</reference>
<dbReference type="EMBL" id="QKKF02000377">
    <property type="protein sequence ID" value="RZF49161.1"/>
    <property type="molecule type" value="Genomic_DNA"/>
</dbReference>